<evidence type="ECO:0000313" key="1">
    <source>
        <dbReference type="EMBL" id="SVC04848.1"/>
    </source>
</evidence>
<name>A0A382IZ71_9ZZZZ</name>
<dbReference type="AlphaFoldDB" id="A0A382IZ71"/>
<organism evidence="1">
    <name type="scientific">marine metagenome</name>
    <dbReference type="NCBI Taxonomy" id="408172"/>
    <lineage>
        <taxon>unclassified sequences</taxon>
        <taxon>metagenomes</taxon>
        <taxon>ecological metagenomes</taxon>
    </lineage>
</organism>
<reference evidence="1" key="1">
    <citation type="submission" date="2018-05" db="EMBL/GenBank/DDBJ databases">
        <authorList>
            <person name="Lanie J.A."/>
            <person name="Ng W.-L."/>
            <person name="Kazmierczak K.M."/>
            <person name="Andrzejewski T.M."/>
            <person name="Davidsen T.M."/>
            <person name="Wayne K.J."/>
            <person name="Tettelin H."/>
            <person name="Glass J.I."/>
            <person name="Rusch D."/>
            <person name="Podicherti R."/>
            <person name="Tsui H.-C.T."/>
            <person name="Winkler M.E."/>
        </authorList>
    </citation>
    <scope>NUCLEOTIDE SEQUENCE</scope>
</reference>
<dbReference type="EMBL" id="UINC01070584">
    <property type="protein sequence ID" value="SVC04848.1"/>
    <property type="molecule type" value="Genomic_DNA"/>
</dbReference>
<proteinExistence type="predicted"/>
<gene>
    <name evidence="1" type="ORF">METZ01_LOCUS257702</name>
</gene>
<feature type="non-terminal residue" evidence="1">
    <location>
        <position position="105"/>
    </location>
</feature>
<protein>
    <submittedName>
        <fullName evidence="1">Uncharacterized protein</fullName>
    </submittedName>
</protein>
<sequence>MFNQNYKMFLTTLISILFFSNTIFGSAHISVCGVTDDGLNATFDICMISDEEIGGIQFTFDGDESGFEVSGAAGGSAADAGFTLSTSSSGTVLGFSFTGASIPAD</sequence>
<accession>A0A382IZ71</accession>